<keyword evidence="6 10" id="KW-0819">tRNA processing</keyword>
<keyword evidence="9 10" id="KW-0520">NAD</keyword>
<dbReference type="EMBL" id="DVNB01000049">
    <property type="protein sequence ID" value="HIU57099.1"/>
    <property type="molecule type" value="Genomic_DNA"/>
</dbReference>
<comment type="cofactor">
    <cofactor evidence="1 10">
        <name>FAD</name>
        <dbReference type="ChEBI" id="CHEBI:57692"/>
    </cofactor>
</comment>
<dbReference type="NCBIfam" id="NF003739">
    <property type="entry name" value="PRK05335.1"/>
    <property type="match status" value="1"/>
</dbReference>
<evidence type="ECO:0000256" key="9">
    <source>
        <dbReference type="ARBA" id="ARBA00023027"/>
    </source>
</evidence>
<dbReference type="GO" id="GO:0050660">
    <property type="term" value="F:flavin adenine dinucleotide binding"/>
    <property type="evidence" value="ECO:0007669"/>
    <property type="project" value="UniProtKB-UniRule"/>
</dbReference>
<protein>
    <recommendedName>
        <fullName evidence="10">Methylenetetrahydrofolate--tRNA-(uracil-5-)-methyltransferase TrmFO</fullName>
        <ecNumber evidence="10">2.1.1.74</ecNumber>
    </recommendedName>
    <alternativeName>
        <fullName evidence="10">Folate-dependent tRNA (uracil-5-)-methyltransferase</fullName>
    </alternativeName>
    <alternativeName>
        <fullName evidence="10">Folate-dependent tRNA(M-5-U54)-methyltransferase</fullName>
    </alternativeName>
</protein>
<reference evidence="12" key="2">
    <citation type="journal article" date="2021" name="PeerJ">
        <title>Extensive microbial diversity within the chicken gut microbiome revealed by metagenomics and culture.</title>
        <authorList>
            <person name="Gilroy R."/>
            <person name="Ravi A."/>
            <person name="Getino M."/>
            <person name="Pursley I."/>
            <person name="Horton D.L."/>
            <person name="Alikhan N.F."/>
            <person name="Baker D."/>
            <person name="Gharbi K."/>
            <person name="Hall N."/>
            <person name="Watson M."/>
            <person name="Adriaenssens E.M."/>
            <person name="Foster-Nyarko E."/>
            <person name="Jarju S."/>
            <person name="Secka A."/>
            <person name="Antonio M."/>
            <person name="Oren A."/>
            <person name="Chaudhuri R.R."/>
            <person name="La Ragione R."/>
            <person name="Hildebrand F."/>
            <person name="Pallen M.J."/>
        </authorList>
    </citation>
    <scope>NUCLEOTIDE SEQUENCE</scope>
    <source>
        <strain evidence="12">USAMLcec3-3695</strain>
    </source>
</reference>
<evidence type="ECO:0000259" key="11">
    <source>
        <dbReference type="Pfam" id="PF01134"/>
    </source>
</evidence>
<comment type="caution">
    <text evidence="12">The sequence shown here is derived from an EMBL/GenBank/DDBJ whole genome shotgun (WGS) entry which is preliminary data.</text>
</comment>
<dbReference type="Gene3D" id="3.50.50.60">
    <property type="entry name" value="FAD/NAD(P)-binding domain"/>
    <property type="match status" value="2"/>
</dbReference>
<dbReference type="AlphaFoldDB" id="A0A9D1MBE3"/>
<dbReference type="InterPro" id="IPR036188">
    <property type="entry name" value="FAD/NAD-bd_sf"/>
</dbReference>
<dbReference type="PROSITE" id="PS01281">
    <property type="entry name" value="GIDA_2"/>
    <property type="match status" value="1"/>
</dbReference>
<dbReference type="PANTHER" id="PTHR11806">
    <property type="entry name" value="GLUCOSE INHIBITED DIVISION PROTEIN A"/>
    <property type="match status" value="1"/>
</dbReference>
<dbReference type="InterPro" id="IPR020595">
    <property type="entry name" value="MnmG-rel_CS"/>
</dbReference>
<dbReference type="InterPro" id="IPR040131">
    <property type="entry name" value="MnmG_N"/>
</dbReference>
<dbReference type="NCBIfam" id="TIGR00137">
    <property type="entry name" value="gid_trmFO"/>
    <property type="match status" value="1"/>
</dbReference>
<comment type="catalytic activity">
    <reaction evidence="10">
        <text>uridine(54) in tRNA + (6R)-5,10-methylene-5,6,7,8-tetrahydrofolate + NADPH + H(+) = 5-methyluridine(54) in tRNA + (6S)-5,6,7,8-tetrahydrofolate + NADP(+)</text>
        <dbReference type="Rhea" id="RHEA:62372"/>
        <dbReference type="Rhea" id="RHEA-COMP:10167"/>
        <dbReference type="Rhea" id="RHEA-COMP:10193"/>
        <dbReference type="ChEBI" id="CHEBI:15378"/>
        <dbReference type="ChEBI" id="CHEBI:15636"/>
        <dbReference type="ChEBI" id="CHEBI:57453"/>
        <dbReference type="ChEBI" id="CHEBI:57783"/>
        <dbReference type="ChEBI" id="CHEBI:58349"/>
        <dbReference type="ChEBI" id="CHEBI:65315"/>
        <dbReference type="ChEBI" id="CHEBI:74447"/>
        <dbReference type="EC" id="2.1.1.74"/>
    </reaction>
</comment>
<evidence type="ECO:0000256" key="2">
    <source>
        <dbReference type="ARBA" id="ARBA00022490"/>
    </source>
</evidence>
<keyword evidence="4 10" id="KW-0285">Flavoprotein</keyword>
<reference evidence="12" key="1">
    <citation type="submission" date="2020-10" db="EMBL/GenBank/DDBJ databases">
        <authorList>
            <person name="Gilroy R."/>
        </authorList>
    </citation>
    <scope>NUCLEOTIDE SEQUENCE</scope>
    <source>
        <strain evidence="12">USAMLcec3-3695</strain>
    </source>
</reference>
<evidence type="ECO:0000256" key="7">
    <source>
        <dbReference type="ARBA" id="ARBA00022827"/>
    </source>
</evidence>
<evidence type="ECO:0000256" key="8">
    <source>
        <dbReference type="ARBA" id="ARBA00022857"/>
    </source>
</evidence>
<evidence type="ECO:0000256" key="4">
    <source>
        <dbReference type="ARBA" id="ARBA00022630"/>
    </source>
</evidence>
<dbReference type="GO" id="GO:0030488">
    <property type="term" value="P:tRNA methylation"/>
    <property type="evidence" value="ECO:0007669"/>
    <property type="project" value="TreeGrafter"/>
</dbReference>
<accession>A0A9D1MBE3</accession>
<dbReference type="PANTHER" id="PTHR11806:SF2">
    <property type="entry name" value="METHYLENETETRAHYDROFOLATE--TRNA-(URACIL-5-)-METHYLTRANSFERASE TRMFO"/>
    <property type="match status" value="1"/>
</dbReference>
<keyword evidence="8 10" id="KW-0521">NADP</keyword>
<comment type="subcellular location">
    <subcellularLocation>
        <location evidence="10">Cytoplasm</location>
    </subcellularLocation>
</comment>
<name>A0A9D1MBE3_9FIRM</name>
<dbReference type="HAMAP" id="MF_01037">
    <property type="entry name" value="TrmFO"/>
    <property type="match status" value="1"/>
</dbReference>
<dbReference type="GO" id="GO:0047151">
    <property type="term" value="F:tRNA (uracil(54)-C5)-methyltransferase activity, 5,10-methylenetetrahydrofolate-dependent"/>
    <property type="evidence" value="ECO:0007669"/>
    <property type="project" value="UniProtKB-UniRule"/>
</dbReference>
<organism evidence="12 13">
    <name type="scientific">Candidatus Ornithomonoglobus merdipullorum</name>
    <dbReference type="NCBI Taxonomy" id="2840895"/>
    <lineage>
        <taxon>Bacteria</taxon>
        <taxon>Bacillati</taxon>
        <taxon>Bacillota</taxon>
        <taxon>Clostridia</taxon>
        <taxon>Candidatus Ornithomonoglobus</taxon>
    </lineage>
</organism>
<dbReference type="InterPro" id="IPR004417">
    <property type="entry name" value="TrmFO"/>
</dbReference>
<keyword evidence="5 10" id="KW-0808">Transferase</keyword>
<sequence>MKVKIIGAGLAGCEVALQLARFGIASVLYEMKPVKFSPAHHSENFAELVCSNSLKADRIENACGLLKAEMRCYGSVMTEAADVSRVPAGGALAVDRDMFSKYITDKVRNEPLIEVVTAEVTDIDPDEYTIIATGPLTSDVLSEKIAGLTGTDELSFYDAAAPIVTEESIDKSKVFRAARYGRGTADYINCPMTREEYEAFYNALVTAETAPLKEFEKANVFEGCMPVEVMAKRGFETLTFGPLKPVGLIDPKTGKDDAFAVVQLRQDDFEGTLYNLVGFQTNLRWGEQKRVFSMIPGLENAEFVKYGVMHRNTFINSPKLLDRFFAMRKYPKLYFAGQITGVEGYVESAAGGIAAAVNLACRIRGTAPPEPDRRTVMGALALYISDSANTKFQPMNANFGIVEGLSERVRKKQERYLKIAERSLEITRKVAAAVYESAGVKPPETV</sequence>
<dbReference type="Pfam" id="PF01134">
    <property type="entry name" value="GIDA"/>
    <property type="match status" value="1"/>
</dbReference>
<comment type="function">
    <text evidence="10">Catalyzes the folate-dependent formation of 5-methyl-uridine at position 54 (M-5-U54) in all tRNAs.</text>
</comment>
<keyword evidence="3 10" id="KW-0489">Methyltransferase</keyword>
<evidence type="ECO:0000256" key="1">
    <source>
        <dbReference type="ARBA" id="ARBA00001974"/>
    </source>
</evidence>
<comment type="similarity">
    <text evidence="10">Belongs to the MnmG family. TrmFO subfamily.</text>
</comment>
<feature type="binding site" evidence="10">
    <location>
        <begin position="7"/>
        <end position="12"/>
    </location>
    <ligand>
        <name>FAD</name>
        <dbReference type="ChEBI" id="CHEBI:57692"/>
    </ligand>
</feature>
<evidence type="ECO:0000256" key="3">
    <source>
        <dbReference type="ARBA" id="ARBA00022603"/>
    </source>
</evidence>
<evidence type="ECO:0000256" key="10">
    <source>
        <dbReference type="HAMAP-Rule" id="MF_01037"/>
    </source>
</evidence>
<dbReference type="SUPFAM" id="SSF51905">
    <property type="entry name" value="FAD/NAD(P)-binding domain"/>
    <property type="match status" value="1"/>
</dbReference>
<evidence type="ECO:0000313" key="13">
    <source>
        <dbReference type="Proteomes" id="UP000824109"/>
    </source>
</evidence>
<dbReference type="Proteomes" id="UP000824109">
    <property type="component" value="Unassembled WGS sequence"/>
</dbReference>
<evidence type="ECO:0000313" key="12">
    <source>
        <dbReference type="EMBL" id="HIU57099.1"/>
    </source>
</evidence>
<gene>
    <name evidence="10 12" type="primary">trmFO</name>
    <name evidence="12" type="ORF">IAA61_04710</name>
</gene>
<comment type="catalytic activity">
    <reaction evidence="10">
        <text>uridine(54) in tRNA + (6R)-5,10-methylene-5,6,7,8-tetrahydrofolate + NADH + H(+) = 5-methyluridine(54) in tRNA + (6S)-5,6,7,8-tetrahydrofolate + NAD(+)</text>
        <dbReference type="Rhea" id="RHEA:16873"/>
        <dbReference type="Rhea" id="RHEA-COMP:10167"/>
        <dbReference type="Rhea" id="RHEA-COMP:10193"/>
        <dbReference type="ChEBI" id="CHEBI:15378"/>
        <dbReference type="ChEBI" id="CHEBI:15636"/>
        <dbReference type="ChEBI" id="CHEBI:57453"/>
        <dbReference type="ChEBI" id="CHEBI:57540"/>
        <dbReference type="ChEBI" id="CHEBI:57945"/>
        <dbReference type="ChEBI" id="CHEBI:65315"/>
        <dbReference type="ChEBI" id="CHEBI:74447"/>
        <dbReference type="EC" id="2.1.1.74"/>
    </reaction>
</comment>
<proteinExistence type="inferred from homology"/>
<dbReference type="EC" id="2.1.1.74" evidence="10"/>
<evidence type="ECO:0000256" key="5">
    <source>
        <dbReference type="ARBA" id="ARBA00022679"/>
    </source>
</evidence>
<keyword evidence="2 10" id="KW-0963">Cytoplasm</keyword>
<keyword evidence="7 10" id="KW-0274">FAD</keyword>
<evidence type="ECO:0000256" key="6">
    <source>
        <dbReference type="ARBA" id="ARBA00022694"/>
    </source>
</evidence>
<dbReference type="GO" id="GO:0002098">
    <property type="term" value="P:tRNA wobble uridine modification"/>
    <property type="evidence" value="ECO:0007669"/>
    <property type="project" value="TreeGrafter"/>
</dbReference>
<feature type="domain" description="MnmG N-terminal" evidence="11">
    <location>
        <begin position="2"/>
        <end position="365"/>
    </location>
</feature>
<dbReference type="GO" id="GO:0005829">
    <property type="term" value="C:cytosol"/>
    <property type="evidence" value="ECO:0007669"/>
    <property type="project" value="TreeGrafter"/>
</dbReference>
<dbReference type="InterPro" id="IPR002218">
    <property type="entry name" value="MnmG-rel"/>
</dbReference>